<comment type="caution">
    <text evidence="1">The sequence shown here is derived from an EMBL/GenBank/DDBJ whole genome shotgun (WGS) entry which is preliminary data.</text>
</comment>
<evidence type="ECO:0000313" key="1">
    <source>
        <dbReference type="EMBL" id="KAG8177616.1"/>
    </source>
</evidence>
<reference evidence="1 2" key="1">
    <citation type="journal article" date="2022" name="Nat. Ecol. Evol.">
        <title>A masculinizing supergene underlies an exaggerated male reproductive morph in a spider.</title>
        <authorList>
            <person name="Hendrickx F."/>
            <person name="De Corte Z."/>
            <person name="Sonet G."/>
            <person name="Van Belleghem S.M."/>
            <person name="Kostlbacher S."/>
            <person name="Vangestel C."/>
        </authorList>
    </citation>
    <scope>NUCLEOTIDE SEQUENCE [LARGE SCALE GENOMIC DNA]</scope>
    <source>
        <strain evidence="1">W744_W776</strain>
    </source>
</reference>
<accession>A0AAV6U1P2</accession>
<organism evidence="1 2">
    <name type="scientific">Oedothorax gibbosus</name>
    <dbReference type="NCBI Taxonomy" id="931172"/>
    <lineage>
        <taxon>Eukaryota</taxon>
        <taxon>Metazoa</taxon>
        <taxon>Ecdysozoa</taxon>
        <taxon>Arthropoda</taxon>
        <taxon>Chelicerata</taxon>
        <taxon>Arachnida</taxon>
        <taxon>Araneae</taxon>
        <taxon>Araneomorphae</taxon>
        <taxon>Entelegynae</taxon>
        <taxon>Araneoidea</taxon>
        <taxon>Linyphiidae</taxon>
        <taxon>Erigoninae</taxon>
        <taxon>Oedothorax</taxon>
    </lineage>
</organism>
<dbReference type="PANTHER" id="PTHR47331">
    <property type="entry name" value="PHD-TYPE DOMAIN-CONTAINING PROTEIN"/>
    <property type="match status" value="1"/>
</dbReference>
<dbReference type="InterPro" id="IPR005312">
    <property type="entry name" value="DUF1759"/>
</dbReference>
<dbReference type="PANTHER" id="PTHR47331:SF4">
    <property type="entry name" value="PEPTIDASE S1 DOMAIN-CONTAINING PROTEIN"/>
    <property type="match status" value="1"/>
</dbReference>
<dbReference type="Pfam" id="PF03564">
    <property type="entry name" value="DUF1759"/>
    <property type="match status" value="1"/>
</dbReference>
<gene>
    <name evidence="1" type="ORF">JTE90_019643</name>
</gene>
<evidence type="ECO:0000313" key="2">
    <source>
        <dbReference type="Proteomes" id="UP000827092"/>
    </source>
</evidence>
<keyword evidence="2" id="KW-1185">Reference proteome</keyword>
<name>A0AAV6U1P2_9ARAC</name>
<sequence length="310" mass="36462">MTLKTKHQIDLYDRMQKFIRNYKKDSESRKTKEYLNTRLENFNGYWEEFKDNHKNMPPDIPESDTYFKDDLYSEVEDFYISNKSDILTYYNSRFSEKSVVKSQFTNASAAITSESASSETKLPLIRLPIFSGKYEEFASFKDLFTCMCVIHDNSSLNPCQKLYYLKTHLSHEAEQLVKNYPVTENNDDVVWAALLERHENKRVLINHELKTILFQPRIHIENVANLKSLIDNTQRCILSLKNLNLPVAHWDQILVFVIVQKLPIDCAQKWEQAQSTKLQSELSTFDTFHHISNRTISSTRSRSNFNQVYS</sequence>
<proteinExistence type="predicted"/>
<dbReference type="EMBL" id="JAFNEN010000767">
    <property type="protein sequence ID" value="KAG8177616.1"/>
    <property type="molecule type" value="Genomic_DNA"/>
</dbReference>
<protein>
    <submittedName>
        <fullName evidence="1">Uncharacterized protein</fullName>
    </submittedName>
</protein>
<dbReference type="AlphaFoldDB" id="A0AAV6U1P2"/>
<dbReference type="Proteomes" id="UP000827092">
    <property type="component" value="Unassembled WGS sequence"/>
</dbReference>